<keyword evidence="3" id="KW-1185">Reference proteome</keyword>
<name>A0A839IJK3_9GAMM</name>
<feature type="transmembrane region" description="Helical" evidence="1">
    <location>
        <begin position="21"/>
        <end position="39"/>
    </location>
</feature>
<gene>
    <name evidence="2" type="ORF">H4O21_00555</name>
</gene>
<protein>
    <submittedName>
        <fullName evidence="2">Uncharacterized protein</fullName>
    </submittedName>
</protein>
<comment type="caution">
    <text evidence="2">The sequence shown here is derived from an EMBL/GenBank/DDBJ whole genome shotgun (WGS) entry which is preliminary data.</text>
</comment>
<keyword evidence="1" id="KW-1133">Transmembrane helix</keyword>
<evidence type="ECO:0000313" key="3">
    <source>
        <dbReference type="Proteomes" id="UP000565262"/>
    </source>
</evidence>
<keyword evidence="1" id="KW-0472">Membrane</keyword>
<dbReference type="RefSeq" id="WP_182806864.1">
    <property type="nucleotide sequence ID" value="NZ_JACJFM010000001.1"/>
</dbReference>
<dbReference type="Proteomes" id="UP000565262">
    <property type="component" value="Unassembled WGS sequence"/>
</dbReference>
<evidence type="ECO:0000256" key="1">
    <source>
        <dbReference type="SAM" id="Phobius"/>
    </source>
</evidence>
<accession>A0A839IJK3</accession>
<evidence type="ECO:0000313" key="2">
    <source>
        <dbReference type="EMBL" id="MBB1485108.1"/>
    </source>
</evidence>
<sequence>MKLKQRLIRMSENSPQNFRRVVIGTLIFFGGAGMLMWAEGATHLEPLRQELMALLALIMIGIGASLALLGYLGLSVFRIIKFLDDKDDDALS</sequence>
<dbReference type="EMBL" id="JACJFM010000001">
    <property type="protein sequence ID" value="MBB1485108.1"/>
    <property type="molecule type" value="Genomic_DNA"/>
</dbReference>
<keyword evidence="1" id="KW-0812">Transmembrane</keyword>
<dbReference type="AlphaFoldDB" id="A0A839IJK3"/>
<feature type="transmembrane region" description="Helical" evidence="1">
    <location>
        <begin position="51"/>
        <end position="74"/>
    </location>
</feature>
<organism evidence="2 3">
    <name type="scientific">Oceanospirillum sediminis</name>
    <dbReference type="NCBI Taxonomy" id="2760088"/>
    <lineage>
        <taxon>Bacteria</taxon>
        <taxon>Pseudomonadati</taxon>
        <taxon>Pseudomonadota</taxon>
        <taxon>Gammaproteobacteria</taxon>
        <taxon>Oceanospirillales</taxon>
        <taxon>Oceanospirillaceae</taxon>
        <taxon>Oceanospirillum</taxon>
    </lineage>
</organism>
<reference evidence="2 3" key="1">
    <citation type="submission" date="2020-08" db="EMBL/GenBank/DDBJ databases">
        <title>Oceanospirillum sp. nov. isolated from marine sediment.</title>
        <authorList>
            <person name="Ji X."/>
        </authorList>
    </citation>
    <scope>NUCLEOTIDE SEQUENCE [LARGE SCALE GENOMIC DNA]</scope>
    <source>
        <strain evidence="2 3">D5</strain>
    </source>
</reference>
<proteinExistence type="predicted"/>